<evidence type="ECO:0000256" key="4">
    <source>
        <dbReference type="ARBA" id="ARBA00022801"/>
    </source>
</evidence>
<name>A0A1B7LDA9_9FIRM</name>
<comment type="caution">
    <text evidence="8">The sequence shown here is derived from an EMBL/GenBank/DDBJ whole genome shotgun (WGS) entry which is preliminary data.</text>
</comment>
<keyword evidence="9" id="KW-1185">Reference proteome</keyword>
<dbReference type="InterPro" id="IPR004593">
    <property type="entry name" value="SbcD"/>
</dbReference>
<evidence type="ECO:0000256" key="2">
    <source>
        <dbReference type="ARBA" id="ARBA00013365"/>
    </source>
</evidence>
<comment type="function">
    <text evidence="6">SbcCD cleaves DNA hairpin structures. These structures can inhibit DNA replication and are intermediates in certain DNA recombination reactions. The complex acts as a 3'-&gt;5' double strand exonuclease that can open hairpins. It also has a 5' single-strand endonuclease activity.</text>
</comment>
<dbReference type="GO" id="GO:0008408">
    <property type="term" value="F:3'-5' exonuclease activity"/>
    <property type="evidence" value="ECO:0007669"/>
    <property type="project" value="InterPro"/>
</dbReference>
<comment type="subunit">
    <text evidence="6">Heterodimer of SbcC and SbcD.</text>
</comment>
<dbReference type="RefSeq" id="WP_066669070.1">
    <property type="nucleotide sequence ID" value="NZ_LYVF01000168.1"/>
</dbReference>
<evidence type="ECO:0000256" key="6">
    <source>
        <dbReference type="RuleBase" id="RU363069"/>
    </source>
</evidence>
<dbReference type="Gene3D" id="3.60.21.10">
    <property type="match status" value="1"/>
</dbReference>
<dbReference type="SUPFAM" id="SSF56300">
    <property type="entry name" value="Metallo-dependent phosphatases"/>
    <property type="match status" value="1"/>
</dbReference>
<protein>
    <recommendedName>
        <fullName evidence="2 6">Nuclease SbcCD subunit D</fullName>
    </recommendedName>
</protein>
<dbReference type="PANTHER" id="PTHR30337">
    <property type="entry name" value="COMPONENT OF ATP-DEPENDENT DSDNA EXONUCLEASE"/>
    <property type="match status" value="1"/>
</dbReference>
<evidence type="ECO:0000256" key="5">
    <source>
        <dbReference type="ARBA" id="ARBA00022839"/>
    </source>
</evidence>
<dbReference type="CDD" id="cd00840">
    <property type="entry name" value="MPP_Mre11_N"/>
    <property type="match status" value="1"/>
</dbReference>
<keyword evidence="3 6" id="KW-0540">Nuclease</keyword>
<gene>
    <name evidence="6" type="primary">sbcD</name>
    <name evidence="8" type="ORF">A6M21_11740</name>
</gene>
<organism evidence="8 9">
    <name type="scientific">Desulfotomaculum copahuensis</name>
    <dbReference type="NCBI Taxonomy" id="1838280"/>
    <lineage>
        <taxon>Bacteria</taxon>
        <taxon>Bacillati</taxon>
        <taxon>Bacillota</taxon>
        <taxon>Clostridia</taxon>
        <taxon>Eubacteriales</taxon>
        <taxon>Desulfotomaculaceae</taxon>
        <taxon>Desulfotomaculum</taxon>
    </lineage>
</organism>
<reference evidence="8 9" key="1">
    <citation type="submission" date="2016-04" db="EMBL/GenBank/DDBJ databases">
        <authorList>
            <person name="Evans L.H."/>
            <person name="Alamgir A."/>
            <person name="Owens N."/>
            <person name="Weber N.D."/>
            <person name="Virtaneva K."/>
            <person name="Barbian K."/>
            <person name="Babar A."/>
            <person name="Rosenke K."/>
        </authorList>
    </citation>
    <scope>NUCLEOTIDE SEQUENCE [LARGE SCALE GENOMIC DNA]</scope>
    <source>
        <strain evidence="8 9">LMa1</strain>
    </source>
</reference>
<dbReference type="GO" id="GO:0006260">
    <property type="term" value="P:DNA replication"/>
    <property type="evidence" value="ECO:0007669"/>
    <property type="project" value="UniProtKB-KW"/>
</dbReference>
<dbReference type="AlphaFoldDB" id="A0A1B7LDA9"/>
<comment type="similarity">
    <text evidence="1 6">Belongs to the SbcD family.</text>
</comment>
<dbReference type="OrthoDB" id="9773856at2"/>
<evidence type="ECO:0000313" key="8">
    <source>
        <dbReference type="EMBL" id="OAT81080.1"/>
    </source>
</evidence>
<dbReference type="NCBIfam" id="TIGR00619">
    <property type="entry name" value="sbcd"/>
    <property type="match status" value="1"/>
</dbReference>
<dbReference type="EMBL" id="LYVF01000168">
    <property type="protein sequence ID" value="OAT81080.1"/>
    <property type="molecule type" value="Genomic_DNA"/>
</dbReference>
<keyword evidence="6" id="KW-0255">Endonuclease</keyword>
<proteinExistence type="inferred from homology"/>
<dbReference type="PANTHER" id="PTHR30337:SF0">
    <property type="entry name" value="NUCLEASE SBCCD SUBUNIT D"/>
    <property type="match status" value="1"/>
</dbReference>
<dbReference type="Proteomes" id="UP000078532">
    <property type="component" value="Unassembled WGS sequence"/>
</dbReference>
<dbReference type="InterPro" id="IPR041796">
    <property type="entry name" value="Mre11_N"/>
</dbReference>
<sequence length="406" mass="45009">MSIRVLHFADLHMGEYPGPTVAGENSRLKDIEKMLYHIANEAQVGMYDLVVFAGDAFKTRRPSYREILTVANGLAHVAPRVPVVAISGNHDTPNDGSEGAWDVIAAMNIPGLTVRTRPAADVIHTKSGPVQVFSLPYFTKSTLLQKEEYRDLTLEQINKLLGEKAMDIVRHFAGQRDPRMPSILMAHLSVTGAELSNGQNIFMGAEPVLSAVELEALGFDYVALGHIHKFQQLSPRVAYSGNPERIDFGEADEDKGYLSVELEPGQVPVLEFHKTPARKFVTVEVDLETPEDLERFYDDLSATYSDGSFLLLPDTTGAMVRVKYRAPDDVAKMVNHQEIIRRLHTAGAHYVAGIQAEVERSNRARDEEVTEAMSVRDALLKYLDKNNIPDDGLSSLAQELLQEVAM</sequence>
<keyword evidence="6" id="KW-0235">DNA replication</keyword>
<dbReference type="InterPro" id="IPR029052">
    <property type="entry name" value="Metallo-depent_PP-like"/>
</dbReference>
<evidence type="ECO:0000259" key="7">
    <source>
        <dbReference type="Pfam" id="PF00149"/>
    </source>
</evidence>
<keyword evidence="6" id="KW-0233">DNA recombination</keyword>
<dbReference type="STRING" id="1838280.A6M21_11740"/>
<evidence type="ECO:0000256" key="3">
    <source>
        <dbReference type="ARBA" id="ARBA00022722"/>
    </source>
</evidence>
<evidence type="ECO:0000313" key="9">
    <source>
        <dbReference type="Proteomes" id="UP000078532"/>
    </source>
</evidence>
<dbReference type="InterPro" id="IPR004843">
    <property type="entry name" value="Calcineurin-like_PHP"/>
</dbReference>
<keyword evidence="5 6" id="KW-0269">Exonuclease</keyword>
<accession>A0A1B7LDA9</accession>
<keyword evidence="4 6" id="KW-0378">Hydrolase</keyword>
<dbReference type="Pfam" id="PF00149">
    <property type="entry name" value="Metallophos"/>
    <property type="match status" value="1"/>
</dbReference>
<dbReference type="GO" id="GO:0006310">
    <property type="term" value="P:DNA recombination"/>
    <property type="evidence" value="ECO:0007669"/>
    <property type="project" value="UniProtKB-KW"/>
</dbReference>
<dbReference type="InterPro" id="IPR050535">
    <property type="entry name" value="DNA_Repair-Maintenance_Comp"/>
</dbReference>
<dbReference type="GO" id="GO:0004519">
    <property type="term" value="F:endonuclease activity"/>
    <property type="evidence" value="ECO:0007669"/>
    <property type="project" value="UniProtKB-KW"/>
</dbReference>
<feature type="domain" description="Calcineurin-like phosphoesterase" evidence="7">
    <location>
        <begin position="3"/>
        <end position="229"/>
    </location>
</feature>
<evidence type="ECO:0000256" key="1">
    <source>
        <dbReference type="ARBA" id="ARBA00010555"/>
    </source>
</evidence>